<dbReference type="Gene3D" id="2.40.50.140">
    <property type="entry name" value="Nucleic acid-binding proteins"/>
    <property type="match status" value="1"/>
</dbReference>
<dbReference type="PANTHER" id="PTHR47810">
    <property type="entry name" value="DNA LIGASE"/>
    <property type="match status" value="1"/>
</dbReference>
<dbReference type="Gene3D" id="3.30.1490.70">
    <property type="match status" value="1"/>
</dbReference>
<evidence type="ECO:0000256" key="2">
    <source>
        <dbReference type="ARBA" id="ARBA00007572"/>
    </source>
</evidence>
<sequence length="317" mass="36761">METIFKTDKNGNQRYTSIRVEKLKDGTANIIKATGVVDGKESISTTHVPRGYESALKRAKTIWKNLQVPDVMPMLANKWEDRKKYISEPFYVQPKLDGVRLLVSNKGGISRTGKLVPGTEYLGKDLKDGEYLDGECYDPNKSFEEITSLFKTDPKQLEFYVFDYFDVNRPNLPFEERKKHVTVETKLVRKKTCLKQFHDQFVSQGYEGTMVRDPSSVYENGKRSNYLLKFKDFMTEEYEVIDAKTGHGRDANAVVWVCKTENGDTFCVRPEGSIEQREYFYTHKEKYFGKMLTVKFQNLTDLGIPRFPVGIVFRDYE</sequence>
<feature type="domain" description="ATP-dependent DNA ligase family profile" evidence="8">
    <location>
        <begin position="183"/>
        <end position="243"/>
    </location>
</feature>
<dbReference type="SUPFAM" id="SSF56091">
    <property type="entry name" value="DNA ligase/mRNA capping enzyme, catalytic domain"/>
    <property type="match status" value="1"/>
</dbReference>
<evidence type="ECO:0000256" key="1">
    <source>
        <dbReference type="ARBA" id="ARBA00001968"/>
    </source>
</evidence>
<dbReference type="Pfam" id="PF01068">
    <property type="entry name" value="DNA_ligase_A_M"/>
    <property type="match status" value="1"/>
</dbReference>
<accession>A0A7S6NXZ6</accession>
<name>A0A7S6NXZ6_9PHYC</name>
<dbReference type="GO" id="GO:0003910">
    <property type="term" value="F:DNA ligase (ATP) activity"/>
    <property type="evidence" value="ECO:0007669"/>
    <property type="project" value="InterPro"/>
</dbReference>
<evidence type="ECO:0000259" key="8">
    <source>
        <dbReference type="PROSITE" id="PS50160"/>
    </source>
</evidence>
<evidence type="ECO:0000256" key="3">
    <source>
        <dbReference type="ARBA" id="ARBA00013308"/>
    </source>
</evidence>
<dbReference type="InterPro" id="IPR012310">
    <property type="entry name" value="DNA_ligase_ATP-dep_cent"/>
</dbReference>
<evidence type="ECO:0000256" key="6">
    <source>
        <dbReference type="ARBA" id="ARBA00022763"/>
    </source>
</evidence>
<dbReference type="GO" id="GO:0006281">
    <property type="term" value="P:DNA repair"/>
    <property type="evidence" value="ECO:0007669"/>
    <property type="project" value="UniProtKB-KW"/>
</dbReference>
<dbReference type="Gene3D" id="3.30.470.30">
    <property type="entry name" value="DNA ligase/mRNA capping enzyme"/>
    <property type="match status" value="1"/>
</dbReference>
<evidence type="ECO:0000256" key="7">
    <source>
        <dbReference type="ARBA" id="ARBA00023204"/>
    </source>
</evidence>
<keyword evidence="5" id="KW-0235">DNA replication</keyword>
<keyword evidence="4" id="KW-0436">Ligase</keyword>
<evidence type="ECO:0000256" key="4">
    <source>
        <dbReference type="ARBA" id="ARBA00022598"/>
    </source>
</evidence>
<dbReference type="SUPFAM" id="SSF50249">
    <property type="entry name" value="Nucleic acid-binding proteins"/>
    <property type="match status" value="1"/>
</dbReference>
<keyword evidence="7" id="KW-0234">DNA repair</keyword>
<dbReference type="EMBL" id="MK522034">
    <property type="protein sequence ID" value="QOR60221.1"/>
    <property type="molecule type" value="Genomic_DNA"/>
</dbReference>
<keyword evidence="6" id="KW-0227">DNA damage</keyword>
<dbReference type="InterPro" id="IPR050326">
    <property type="entry name" value="NAD_dep_DNA_ligaseB"/>
</dbReference>
<organism evidence="9">
    <name type="scientific">Bathycoccus sp. RCC716 virus 1</name>
    <dbReference type="NCBI Taxonomy" id="2530038"/>
    <lineage>
        <taxon>Viruses</taxon>
        <taxon>Varidnaviria</taxon>
        <taxon>Bamfordvirae</taxon>
        <taxon>Nucleocytoviricota</taxon>
        <taxon>Megaviricetes</taxon>
        <taxon>Algavirales</taxon>
        <taxon>Phycodnaviridae</taxon>
        <taxon>Prasinovirus</taxon>
    </lineage>
</organism>
<comment type="cofactor">
    <cofactor evidence="1">
        <name>a divalent metal cation</name>
        <dbReference type="ChEBI" id="CHEBI:60240"/>
    </cofactor>
</comment>
<proteinExistence type="inferred from homology"/>
<dbReference type="InterPro" id="IPR012340">
    <property type="entry name" value="NA-bd_OB-fold"/>
</dbReference>
<dbReference type="InterPro" id="IPR029319">
    <property type="entry name" value="DNA_ligase_OB"/>
</dbReference>
<dbReference type="GO" id="GO:0005524">
    <property type="term" value="F:ATP binding"/>
    <property type="evidence" value="ECO:0007669"/>
    <property type="project" value="InterPro"/>
</dbReference>
<dbReference type="PANTHER" id="PTHR47810:SF1">
    <property type="entry name" value="DNA LIGASE B"/>
    <property type="match status" value="1"/>
</dbReference>
<dbReference type="Pfam" id="PF14743">
    <property type="entry name" value="DNA_ligase_OB_2"/>
    <property type="match status" value="1"/>
</dbReference>
<protein>
    <recommendedName>
        <fullName evidence="3">DNA ligase</fullName>
    </recommendedName>
</protein>
<dbReference type="PROSITE" id="PS50160">
    <property type="entry name" value="DNA_LIGASE_A3"/>
    <property type="match status" value="1"/>
</dbReference>
<evidence type="ECO:0000256" key="5">
    <source>
        <dbReference type="ARBA" id="ARBA00022705"/>
    </source>
</evidence>
<reference evidence="9" key="1">
    <citation type="submission" date="2019-02" db="EMBL/GenBank/DDBJ databases">
        <authorList>
            <person name="Bachy C."/>
            <person name="Yung C.-M."/>
            <person name="Roux S."/>
            <person name="Sullivan M.B."/>
            <person name="Worden A.Z."/>
        </authorList>
    </citation>
    <scope>NUCLEOTIDE SEQUENCE</scope>
    <source>
        <strain evidence="9">BII-V1</strain>
    </source>
</reference>
<evidence type="ECO:0000313" key="9">
    <source>
        <dbReference type="EMBL" id="QOR60221.1"/>
    </source>
</evidence>
<comment type="similarity">
    <text evidence="2">Belongs to the ATP-dependent DNA ligase family.</text>
</comment>
<dbReference type="GO" id="GO:0006310">
    <property type="term" value="P:DNA recombination"/>
    <property type="evidence" value="ECO:0007669"/>
    <property type="project" value="InterPro"/>
</dbReference>
<dbReference type="GO" id="GO:0006260">
    <property type="term" value="P:DNA replication"/>
    <property type="evidence" value="ECO:0007669"/>
    <property type="project" value="UniProtKB-KW"/>
</dbReference>